<evidence type="ECO:0000313" key="1">
    <source>
        <dbReference type="EMBL" id="RNA35103.1"/>
    </source>
</evidence>
<dbReference type="Proteomes" id="UP000276133">
    <property type="component" value="Unassembled WGS sequence"/>
</dbReference>
<keyword evidence="2" id="KW-1185">Reference proteome</keyword>
<evidence type="ECO:0000313" key="2">
    <source>
        <dbReference type="Proteomes" id="UP000276133"/>
    </source>
</evidence>
<accession>A0A3M7SH38</accession>
<reference evidence="1 2" key="1">
    <citation type="journal article" date="2018" name="Sci. Rep.">
        <title>Genomic signatures of local adaptation to the degree of environmental predictability in rotifers.</title>
        <authorList>
            <person name="Franch-Gras L."/>
            <person name="Hahn C."/>
            <person name="Garcia-Roger E.M."/>
            <person name="Carmona M.J."/>
            <person name="Serra M."/>
            <person name="Gomez A."/>
        </authorList>
    </citation>
    <scope>NUCLEOTIDE SEQUENCE [LARGE SCALE GENOMIC DNA]</scope>
    <source>
        <strain evidence="1">HYR1</strain>
    </source>
</reference>
<dbReference type="EMBL" id="REGN01001373">
    <property type="protein sequence ID" value="RNA35103.1"/>
    <property type="molecule type" value="Genomic_DNA"/>
</dbReference>
<sequence>MNSIRSDYHFMQHILINQTCLKVTLLSLSHKNTKYWKFLKIDIQPQSVDQGFVKLWTFKDKKIPTNLNHRLRLRLAGKKSNNFLKFI</sequence>
<protein>
    <submittedName>
        <fullName evidence="1">Uncharacterized protein</fullName>
    </submittedName>
</protein>
<comment type="caution">
    <text evidence="1">The sequence shown here is derived from an EMBL/GenBank/DDBJ whole genome shotgun (WGS) entry which is preliminary data.</text>
</comment>
<gene>
    <name evidence="1" type="ORF">BpHYR1_034693</name>
</gene>
<dbReference type="AlphaFoldDB" id="A0A3M7SH38"/>
<name>A0A3M7SH38_BRAPC</name>
<proteinExistence type="predicted"/>
<organism evidence="1 2">
    <name type="scientific">Brachionus plicatilis</name>
    <name type="common">Marine rotifer</name>
    <name type="synonym">Brachionus muelleri</name>
    <dbReference type="NCBI Taxonomy" id="10195"/>
    <lineage>
        <taxon>Eukaryota</taxon>
        <taxon>Metazoa</taxon>
        <taxon>Spiralia</taxon>
        <taxon>Gnathifera</taxon>
        <taxon>Rotifera</taxon>
        <taxon>Eurotatoria</taxon>
        <taxon>Monogononta</taxon>
        <taxon>Pseudotrocha</taxon>
        <taxon>Ploima</taxon>
        <taxon>Brachionidae</taxon>
        <taxon>Brachionus</taxon>
    </lineage>
</organism>